<name>A0A396KA11_MEDTR</name>
<evidence type="ECO:0000313" key="3">
    <source>
        <dbReference type="EMBL" id="RHN82297.1"/>
    </source>
</evidence>
<organism evidence="3 4">
    <name type="scientific">Medicago truncatula</name>
    <name type="common">Barrel medic</name>
    <name type="synonym">Medicago tribuloides</name>
    <dbReference type="NCBI Taxonomy" id="3880"/>
    <lineage>
        <taxon>Eukaryota</taxon>
        <taxon>Viridiplantae</taxon>
        <taxon>Streptophyta</taxon>
        <taxon>Embryophyta</taxon>
        <taxon>Tracheophyta</taxon>
        <taxon>Spermatophyta</taxon>
        <taxon>Magnoliopsida</taxon>
        <taxon>eudicotyledons</taxon>
        <taxon>Gunneridae</taxon>
        <taxon>Pentapetalae</taxon>
        <taxon>rosids</taxon>
        <taxon>fabids</taxon>
        <taxon>Fabales</taxon>
        <taxon>Fabaceae</taxon>
        <taxon>Papilionoideae</taxon>
        <taxon>50 kb inversion clade</taxon>
        <taxon>NPAAA clade</taxon>
        <taxon>Hologalegina</taxon>
        <taxon>IRL clade</taxon>
        <taxon>Trifolieae</taxon>
        <taxon>Medicago</taxon>
    </lineage>
</organism>
<comment type="caution">
    <text evidence="3">The sequence shown here is derived from an EMBL/GenBank/DDBJ whole genome shotgun (WGS) entry which is preliminary data.</text>
</comment>
<evidence type="ECO:0000313" key="4">
    <source>
        <dbReference type="Proteomes" id="UP000265566"/>
    </source>
</evidence>
<dbReference type="InterPro" id="IPR012337">
    <property type="entry name" value="RNaseH-like_sf"/>
</dbReference>
<protein>
    <submittedName>
        <fullName evidence="3">Putative DNA helicase</fullName>
        <ecNumber evidence="3">3.6.4.12</ecNumber>
    </submittedName>
</protein>
<dbReference type="PANTHER" id="PTHR13620">
    <property type="entry name" value="3-5 EXONUCLEASE"/>
    <property type="match status" value="1"/>
</dbReference>
<dbReference type="GO" id="GO:0003676">
    <property type="term" value="F:nucleic acid binding"/>
    <property type="evidence" value="ECO:0007669"/>
    <property type="project" value="InterPro"/>
</dbReference>
<dbReference type="InterPro" id="IPR036397">
    <property type="entry name" value="RNaseH_sf"/>
</dbReference>
<dbReference type="EMBL" id="PSQE01000001">
    <property type="protein sequence ID" value="RHN82297.1"/>
    <property type="molecule type" value="Genomic_DNA"/>
</dbReference>
<proteinExistence type="predicted"/>
<dbReference type="Gramene" id="rna6452">
    <property type="protein sequence ID" value="RHN82297.1"/>
    <property type="gene ID" value="gene6452"/>
</dbReference>
<gene>
    <name evidence="3" type="ORF">MtrunA17_Chr1g0208441</name>
</gene>
<dbReference type="GO" id="GO:0003678">
    <property type="term" value="F:DNA helicase activity"/>
    <property type="evidence" value="ECO:0007669"/>
    <property type="project" value="UniProtKB-EC"/>
</dbReference>
<dbReference type="GO" id="GO:0008408">
    <property type="term" value="F:3'-5' exonuclease activity"/>
    <property type="evidence" value="ECO:0007669"/>
    <property type="project" value="UniProtKB-ARBA"/>
</dbReference>
<accession>A0A396KA11</accession>
<dbReference type="InterPro" id="IPR051132">
    <property type="entry name" value="3-5_Exonuclease_domain"/>
</dbReference>
<keyword evidence="3" id="KW-0067">ATP-binding</keyword>
<sequence>MDPDVNTLRLCVGDRCLIIQLYRADSIPQSLRKLFLDWVYKFGGFSNDWHRERITRSKHGLKMYKDPMELRLLKDGLENLSVEEMVHELLGFEVELKEEIRKSDWSQKDLSDDQVLYAYVEAYAAFAIGVKLRMWDLCF</sequence>
<dbReference type="AlphaFoldDB" id="A0A396KA11"/>
<reference evidence="4" key="1">
    <citation type="journal article" date="2018" name="Nat. Plants">
        <title>Whole-genome landscape of Medicago truncatula symbiotic genes.</title>
        <authorList>
            <person name="Pecrix Y."/>
            <person name="Staton S.E."/>
            <person name="Sallet E."/>
            <person name="Lelandais-Briere C."/>
            <person name="Moreau S."/>
            <person name="Carrere S."/>
            <person name="Blein T."/>
            <person name="Jardinaud M.F."/>
            <person name="Latrasse D."/>
            <person name="Zouine M."/>
            <person name="Zahm M."/>
            <person name="Kreplak J."/>
            <person name="Mayjonade B."/>
            <person name="Satge C."/>
            <person name="Perez M."/>
            <person name="Cauet S."/>
            <person name="Marande W."/>
            <person name="Chantry-Darmon C."/>
            <person name="Lopez-Roques C."/>
            <person name="Bouchez O."/>
            <person name="Berard A."/>
            <person name="Debelle F."/>
            <person name="Munos S."/>
            <person name="Bendahmane A."/>
            <person name="Berges H."/>
            <person name="Niebel A."/>
            <person name="Buitink J."/>
            <person name="Frugier F."/>
            <person name="Benhamed M."/>
            <person name="Crespi M."/>
            <person name="Gouzy J."/>
            <person name="Gamas P."/>
        </authorList>
    </citation>
    <scope>NUCLEOTIDE SEQUENCE [LARGE SCALE GENOMIC DNA]</scope>
    <source>
        <strain evidence="4">cv. Jemalong A17</strain>
    </source>
</reference>
<dbReference type="PANTHER" id="PTHR13620:SF59">
    <property type="entry name" value="POLYNUCLEOTIDYL TRANSFERASE, RIBONUCLEASE H-LIKE SUPERFAMILY PROTEIN"/>
    <property type="match status" value="1"/>
</dbReference>
<keyword evidence="2 3" id="KW-0378">Hydrolase</keyword>
<evidence type="ECO:0000256" key="2">
    <source>
        <dbReference type="ARBA" id="ARBA00022801"/>
    </source>
</evidence>
<keyword evidence="3" id="KW-0547">Nucleotide-binding</keyword>
<dbReference type="Proteomes" id="UP000265566">
    <property type="component" value="Chromosome 1"/>
</dbReference>
<dbReference type="SUPFAM" id="SSF53098">
    <property type="entry name" value="Ribonuclease H-like"/>
    <property type="match status" value="1"/>
</dbReference>
<dbReference type="Gene3D" id="3.30.420.10">
    <property type="entry name" value="Ribonuclease H-like superfamily/Ribonuclease H"/>
    <property type="match status" value="1"/>
</dbReference>
<keyword evidence="1" id="KW-0540">Nuclease</keyword>
<keyword evidence="3" id="KW-0347">Helicase</keyword>
<evidence type="ECO:0000256" key="1">
    <source>
        <dbReference type="ARBA" id="ARBA00022722"/>
    </source>
</evidence>
<dbReference type="EC" id="3.6.4.12" evidence="3"/>